<evidence type="ECO:0000256" key="5">
    <source>
        <dbReference type="ARBA" id="ARBA00022741"/>
    </source>
</evidence>
<dbReference type="InterPro" id="IPR008271">
    <property type="entry name" value="Ser/Thr_kinase_AS"/>
</dbReference>
<dbReference type="CDD" id="cd08215">
    <property type="entry name" value="STKc_Nek"/>
    <property type="match status" value="1"/>
</dbReference>
<feature type="compositionally biased region" description="Basic and acidic residues" evidence="12">
    <location>
        <begin position="1"/>
        <end position="11"/>
    </location>
</feature>
<dbReference type="PROSITE" id="PS00107">
    <property type="entry name" value="PROTEIN_KINASE_ATP"/>
    <property type="match status" value="1"/>
</dbReference>
<dbReference type="SUPFAM" id="SSF51197">
    <property type="entry name" value="Clavaminate synthase-like"/>
    <property type="match status" value="1"/>
</dbReference>
<dbReference type="SUPFAM" id="SSF56112">
    <property type="entry name" value="Protein kinase-like (PK-like)"/>
    <property type="match status" value="1"/>
</dbReference>
<feature type="region of interest" description="Disordered" evidence="12">
    <location>
        <begin position="494"/>
        <end position="515"/>
    </location>
</feature>
<evidence type="ECO:0000256" key="7">
    <source>
        <dbReference type="ARBA" id="ARBA00022840"/>
    </source>
</evidence>
<feature type="compositionally biased region" description="Polar residues" evidence="12">
    <location>
        <begin position="494"/>
        <end position="510"/>
    </location>
</feature>
<keyword evidence="7 11" id="KW-0067">ATP-binding</keyword>
<dbReference type="InterPro" id="IPR044861">
    <property type="entry name" value="IPNS-like_FE2OG_OXY"/>
</dbReference>
<dbReference type="Proteomes" id="UP001295469">
    <property type="component" value="Chromosome A04"/>
</dbReference>
<comment type="catalytic activity">
    <reaction evidence="9">
        <text>L-seryl-[protein] + ATP = O-phospho-L-seryl-[protein] + ADP + H(+)</text>
        <dbReference type="Rhea" id="RHEA:17989"/>
        <dbReference type="Rhea" id="RHEA-COMP:9863"/>
        <dbReference type="Rhea" id="RHEA-COMP:11604"/>
        <dbReference type="ChEBI" id="CHEBI:15378"/>
        <dbReference type="ChEBI" id="CHEBI:29999"/>
        <dbReference type="ChEBI" id="CHEBI:30616"/>
        <dbReference type="ChEBI" id="CHEBI:83421"/>
        <dbReference type="ChEBI" id="CHEBI:456216"/>
        <dbReference type="EC" id="2.7.11.1"/>
    </reaction>
</comment>
<comment type="function">
    <text evidence="10">May be involved in plant development processes.</text>
</comment>
<evidence type="ECO:0000256" key="3">
    <source>
        <dbReference type="ARBA" id="ARBA00022527"/>
    </source>
</evidence>
<keyword evidence="5 11" id="KW-0547">Nucleotide-binding</keyword>
<evidence type="ECO:0000256" key="9">
    <source>
        <dbReference type="ARBA" id="ARBA00048679"/>
    </source>
</evidence>
<feature type="compositionally biased region" description="Low complexity" evidence="12">
    <location>
        <begin position="372"/>
        <end position="384"/>
    </location>
</feature>
<dbReference type="EMBL" id="HG994358">
    <property type="protein sequence ID" value="CAF2263775.1"/>
    <property type="molecule type" value="Genomic_DNA"/>
</dbReference>
<feature type="region of interest" description="Disordered" evidence="12">
    <location>
        <begin position="414"/>
        <end position="447"/>
    </location>
</feature>
<comment type="catalytic activity">
    <reaction evidence="8">
        <text>L-threonyl-[protein] + ATP = O-phospho-L-threonyl-[protein] + ADP + H(+)</text>
        <dbReference type="Rhea" id="RHEA:46608"/>
        <dbReference type="Rhea" id="RHEA-COMP:11060"/>
        <dbReference type="Rhea" id="RHEA-COMP:11605"/>
        <dbReference type="ChEBI" id="CHEBI:15378"/>
        <dbReference type="ChEBI" id="CHEBI:30013"/>
        <dbReference type="ChEBI" id="CHEBI:30616"/>
        <dbReference type="ChEBI" id="CHEBI:61977"/>
        <dbReference type="ChEBI" id="CHEBI:456216"/>
        <dbReference type="EC" id="2.7.11.1"/>
    </reaction>
</comment>
<dbReference type="EC" id="2.7.11.1" evidence="2"/>
<proteinExistence type="inferred from homology"/>
<keyword evidence="6" id="KW-0418">Kinase</keyword>
<dbReference type="Pfam" id="PF00069">
    <property type="entry name" value="Pkinase"/>
    <property type="match status" value="1"/>
</dbReference>
<dbReference type="Gene3D" id="3.30.200.20">
    <property type="entry name" value="Phosphorylase Kinase, domain 1"/>
    <property type="match status" value="1"/>
</dbReference>
<evidence type="ECO:0000313" key="14">
    <source>
        <dbReference type="EMBL" id="CAF2263775.1"/>
    </source>
</evidence>
<evidence type="ECO:0000256" key="2">
    <source>
        <dbReference type="ARBA" id="ARBA00012513"/>
    </source>
</evidence>
<evidence type="ECO:0000256" key="11">
    <source>
        <dbReference type="PROSITE-ProRule" id="PRU10141"/>
    </source>
</evidence>
<protein>
    <recommendedName>
        <fullName evidence="2">non-specific serine/threonine protein kinase</fullName>
        <ecNumber evidence="2">2.7.11.1</ecNumber>
    </recommendedName>
</protein>
<dbReference type="Gene3D" id="2.60.120.330">
    <property type="entry name" value="B-lactam Antibiotic, Isopenicillin N Synthase, Chain"/>
    <property type="match status" value="1"/>
</dbReference>
<dbReference type="FunFam" id="1.10.510.10:FF:000788">
    <property type="entry name" value="Serine/threonine-protein kinase Nek3"/>
    <property type="match status" value="1"/>
</dbReference>
<gene>
    <name evidence="14" type="ORF">DARMORV10_A04P00130.1</name>
</gene>
<dbReference type="PROSITE" id="PS00108">
    <property type="entry name" value="PROTEIN_KINASE_ST"/>
    <property type="match status" value="1"/>
</dbReference>
<name>A0A817AKK9_BRANA</name>
<dbReference type="PANTHER" id="PTHR43671:SF93">
    <property type="entry name" value="SERINE_THREONINE-PROTEIN KINASE NEK4"/>
    <property type="match status" value="1"/>
</dbReference>
<evidence type="ECO:0000256" key="10">
    <source>
        <dbReference type="ARBA" id="ARBA00055766"/>
    </source>
</evidence>
<dbReference type="Pfam" id="PF03171">
    <property type="entry name" value="2OG-FeII_Oxy"/>
    <property type="match status" value="1"/>
</dbReference>
<dbReference type="GO" id="GO:0005524">
    <property type="term" value="F:ATP binding"/>
    <property type="evidence" value="ECO:0007669"/>
    <property type="project" value="UniProtKB-UniRule"/>
</dbReference>
<accession>A0A817AKK9</accession>
<evidence type="ECO:0000256" key="8">
    <source>
        <dbReference type="ARBA" id="ARBA00047899"/>
    </source>
</evidence>
<dbReference type="PROSITE" id="PS50011">
    <property type="entry name" value="PROTEIN_KINASE_DOM"/>
    <property type="match status" value="1"/>
</dbReference>
<dbReference type="InterPro" id="IPR050660">
    <property type="entry name" value="NEK_Ser/Thr_kinase"/>
</dbReference>
<feature type="region of interest" description="Disordered" evidence="12">
    <location>
        <begin position="1"/>
        <end position="25"/>
    </location>
</feature>
<reference evidence="14" key="1">
    <citation type="submission" date="2021-01" db="EMBL/GenBank/DDBJ databases">
        <authorList>
            <consortium name="Genoscope - CEA"/>
            <person name="William W."/>
        </authorList>
    </citation>
    <scope>NUCLEOTIDE SEQUENCE</scope>
</reference>
<feature type="binding site" evidence="11">
    <location>
        <position position="101"/>
    </location>
    <ligand>
        <name>ATP</name>
        <dbReference type="ChEBI" id="CHEBI:30616"/>
    </ligand>
</feature>
<dbReference type="GO" id="GO:0004674">
    <property type="term" value="F:protein serine/threonine kinase activity"/>
    <property type="evidence" value="ECO:0007669"/>
    <property type="project" value="UniProtKB-KW"/>
</dbReference>
<sequence>MKEEPEREEFRRKKVSHHSQSIASGSRGGAPFFAFSPFLFFPGGAIIKLKTVAFKDFDCYLRRRRMGFRPRYEVLEQIGKGSFGSALLVRHKQERKKYVLKKIRLARQSDRARRSAHQEMELISTVRNPFVVEYKDSWVEKGCYVCIVIGYCEGGDMTETIKRACGVHFPEEKLCQWLVQLLMALDYLHSNHILHRDVKCSNIFLTKEQDIRLGDFGLAKILTSDDLTSSVVGTPSYMCPELLADIPYGSKSDIWSLAGCCMYEMSAHKPPFKATDVQTLISKIHKLIMDPIPAMYSGSFRGLIKSMMRKNPELRPSASELLNHPYLQPYISMVYMKLESPRRSQWCETKERRRSFSSNDRRLNPSVSDTEAGSVSSSGRASHSPMFRRRKVSEVTVGVVSEEIVAQREEGVVKKQSGAAAKTPRMAGTSTKQPKRLETPSSTPRTVQLTDRRRRASLPLVVENPYACESDISVNAPRFDKIVEYPEDLFQNRETTSSGGVARRSSFSSMTTTKDKCTTTVQTRSVSEVKQRRFDTSSYQQRAEALEGLLEFSARLLQQESGEGESERMKGGGGGDKVEAEILEPYQLSFSDLLDRKRCQLISRNVMEALGPNGPGLLCITGVIGSALLRRKLLPMARKLALLDPDKRNRILKEHHLGSDVPLKNPERLVSSFAMHLHYQPPSSNSSLWYDPGSGVGTTLDSLEDDDDDFNNLGDVFRKLGFCMMELGLSIARVCDREIGGGFLEGTLLDSCTAKGRLIHYHSPADQSSLREEAQRMRKHPISGKYRNGSHFNLWQQWHYDYGIFTILTDPLFLSSHSCHDCNLITSHSYLRIYHPSNNKFYMVKTPQDSFIVQIGESADILSNGKLRSTLHCVCRPDQLEHISRETFAVFLQPKWNHTFSVSEHTMEHIRSGSLQRRPILDTDEVSKADIHNVVPPLSSRIRDGMTFAEFSRETTKQYYGGSGLQSNR</sequence>
<evidence type="ECO:0000256" key="6">
    <source>
        <dbReference type="ARBA" id="ARBA00022777"/>
    </source>
</evidence>
<dbReference type="Gene3D" id="1.10.510.10">
    <property type="entry name" value="Transferase(Phosphotransferase) domain 1"/>
    <property type="match status" value="1"/>
</dbReference>
<evidence type="ECO:0000256" key="1">
    <source>
        <dbReference type="ARBA" id="ARBA00010886"/>
    </source>
</evidence>
<dbReference type="FunFam" id="3.30.200.20:FF:000108">
    <property type="entry name" value="Serine/threonine-protein kinase Nek2"/>
    <property type="match status" value="1"/>
</dbReference>
<keyword evidence="3" id="KW-0723">Serine/threonine-protein kinase</keyword>
<dbReference type="InterPro" id="IPR017441">
    <property type="entry name" value="Protein_kinase_ATP_BS"/>
</dbReference>
<dbReference type="InterPro" id="IPR000719">
    <property type="entry name" value="Prot_kinase_dom"/>
</dbReference>
<evidence type="ECO:0000256" key="12">
    <source>
        <dbReference type="SAM" id="MobiDB-lite"/>
    </source>
</evidence>
<keyword evidence="4" id="KW-0808">Transferase</keyword>
<feature type="region of interest" description="Disordered" evidence="12">
    <location>
        <begin position="347"/>
        <end position="387"/>
    </location>
</feature>
<comment type="similarity">
    <text evidence="1">Belongs to the protein kinase superfamily. NEK Ser/Thr protein kinase family. NIMA subfamily.</text>
</comment>
<dbReference type="PANTHER" id="PTHR43671">
    <property type="entry name" value="SERINE/THREONINE-PROTEIN KINASE NEK"/>
    <property type="match status" value="1"/>
</dbReference>
<dbReference type="FunFam" id="2.60.120.330:FF:000044">
    <property type="entry name" value="2-oxoglutarate (2OG) and Fe(II)-dependent oxygenase superfamily protein"/>
    <property type="match status" value="1"/>
</dbReference>
<feature type="domain" description="Protein kinase" evidence="13">
    <location>
        <begin position="72"/>
        <end position="327"/>
    </location>
</feature>
<dbReference type="InterPro" id="IPR011009">
    <property type="entry name" value="Kinase-like_dom_sf"/>
</dbReference>
<dbReference type="SMART" id="SM00220">
    <property type="entry name" value="S_TKc"/>
    <property type="match status" value="1"/>
</dbReference>
<evidence type="ECO:0000259" key="13">
    <source>
        <dbReference type="PROSITE" id="PS50011"/>
    </source>
</evidence>
<evidence type="ECO:0000256" key="4">
    <source>
        <dbReference type="ARBA" id="ARBA00022679"/>
    </source>
</evidence>
<dbReference type="InterPro" id="IPR027443">
    <property type="entry name" value="IPNS-like_sf"/>
</dbReference>
<dbReference type="AlphaFoldDB" id="A0A817AKK9"/>
<organism evidence="14">
    <name type="scientific">Brassica napus</name>
    <name type="common">Rape</name>
    <dbReference type="NCBI Taxonomy" id="3708"/>
    <lineage>
        <taxon>Eukaryota</taxon>
        <taxon>Viridiplantae</taxon>
        <taxon>Streptophyta</taxon>
        <taxon>Embryophyta</taxon>
        <taxon>Tracheophyta</taxon>
        <taxon>Spermatophyta</taxon>
        <taxon>Magnoliopsida</taxon>
        <taxon>eudicotyledons</taxon>
        <taxon>Gunneridae</taxon>
        <taxon>Pentapetalae</taxon>
        <taxon>rosids</taxon>
        <taxon>malvids</taxon>
        <taxon>Brassicales</taxon>
        <taxon>Brassicaceae</taxon>
        <taxon>Brassiceae</taxon>
        <taxon>Brassica</taxon>
    </lineage>
</organism>